<dbReference type="InterPro" id="IPR001206">
    <property type="entry name" value="Diacylglycerol_kinase_cat_dom"/>
</dbReference>
<accession>A0A177HPD8</accession>
<dbReference type="Gene3D" id="2.60.200.40">
    <property type="match status" value="1"/>
</dbReference>
<evidence type="ECO:0000256" key="1">
    <source>
        <dbReference type="ARBA" id="ARBA00004651"/>
    </source>
</evidence>
<sequence>MSTGTPTDVDLTVPEFQRHTVLSRLVAVDCRLFEAVASRHWPGADRLLPRLSRSANHGLLWFGTAAAIAATRSPRARRAALRGTASLALASATINTIGKRSVRRARPVLDVVPLTRQLKRQPITTSFPSGHSASAAAFATGVALESRRWGSAVAPVAAAVALSRVYTGVHFPSDVLAGMALGAGAAFAVRGLVPTRDQLQPAARPVADAPALPRGQGLVVVVNTAAGQPERVRALRDALPLADVVECEPEVIKDELERAARRALALGVCGGDGTVNAAARVALTHGLPLAVVPGGTLNHFAQDIGIEDVPSVCEAVERGEAIAVDVGRFVVRDGVGTERSGTSEGYFLNNLSLGVYAALVQERERWAPRIGGWAAGVFAAIRVLQAHRHPLQAGFALRGQPLWLLFAGNGTYHRTGLAPGRRFDLADGLLDVRLVHGGRKPGPRLLAAALAGPLTRSPFHAAVRLRRLRVSGIADGTPMAYDGELTAIGGELSIDKLPEALVAYRPLPRTGLPT</sequence>
<dbReference type="GO" id="GO:0016301">
    <property type="term" value="F:kinase activity"/>
    <property type="evidence" value="ECO:0007669"/>
    <property type="project" value="UniProtKB-KW"/>
</dbReference>
<evidence type="ECO:0000256" key="4">
    <source>
        <dbReference type="ARBA" id="ARBA00022801"/>
    </source>
</evidence>
<dbReference type="Pfam" id="PF00781">
    <property type="entry name" value="DAGK_cat"/>
    <property type="match status" value="1"/>
</dbReference>
<keyword evidence="3" id="KW-0812">Transmembrane</keyword>
<keyword evidence="8" id="KW-0808">Transferase</keyword>
<evidence type="ECO:0000313" key="8">
    <source>
        <dbReference type="EMBL" id="OAH12058.1"/>
    </source>
</evidence>
<proteinExistence type="predicted"/>
<dbReference type="Pfam" id="PF01569">
    <property type="entry name" value="PAP2"/>
    <property type="match status" value="1"/>
</dbReference>
<dbReference type="Proteomes" id="UP000077381">
    <property type="component" value="Unassembled WGS sequence"/>
</dbReference>
<evidence type="ECO:0000256" key="6">
    <source>
        <dbReference type="ARBA" id="ARBA00023136"/>
    </source>
</evidence>
<gene>
    <name evidence="8" type="primary">bmrU</name>
    <name evidence="8" type="ORF">STSP_46330</name>
</gene>
<reference evidence="8 9" key="1">
    <citation type="submission" date="2015-12" db="EMBL/GenBank/DDBJ databases">
        <title>Genome sequence of Streptomyces sp. G25.</title>
        <authorList>
            <person name="Poehlein A."/>
            <person name="Roettig A."/>
            <person name="Hiessl S."/>
            <person name="Hauschild P."/>
            <person name="Schauer J."/>
            <person name="Madkour M.H."/>
            <person name="Al-Ansari A.M."/>
            <person name="Almakishah N.H."/>
            <person name="Steinbuechel A."/>
            <person name="Daniel R."/>
        </authorList>
    </citation>
    <scope>NUCLEOTIDE SEQUENCE [LARGE SCALE GENOMIC DNA]</scope>
    <source>
        <strain evidence="9">G25(2015)</strain>
    </source>
</reference>
<dbReference type="SMART" id="SM00046">
    <property type="entry name" value="DAGKc"/>
    <property type="match status" value="1"/>
</dbReference>
<dbReference type="EMBL" id="LOHS01000096">
    <property type="protein sequence ID" value="OAH12058.1"/>
    <property type="molecule type" value="Genomic_DNA"/>
</dbReference>
<dbReference type="InterPro" id="IPR016064">
    <property type="entry name" value="NAD/diacylglycerol_kinase_sf"/>
</dbReference>
<evidence type="ECO:0000256" key="3">
    <source>
        <dbReference type="ARBA" id="ARBA00022692"/>
    </source>
</evidence>
<dbReference type="CDD" id="cd01610">
    <property type="entry name" value="PAP2_like"/>
    <property type="match status" value="1"/>
</dbReference>
<keyword evidence="2" id="KW-1003">Cell membrane</keyword>
<dbReference type="Gene3D" id="1.20.144.10">
    <property type="entry name" value="Phosphatidic acid phosphatase type 2/haloperoxidase"/>
    <property type="match status" value="1"/>
</dbReference>
<dbReference type="SUPFAM" id="SSF111331">
    <property type="entry name" value="NAD kinase/diacylglycerol kinase-like"/>
    <property type="match status" value="1"/>
</dbReference>
<comment type="subcellular location">
    <subcellularLocation>
        <location evidence="1">Cell membrane</location>
        <topology evidence="1">Multi-pass membrane protein</topology>
    </subcellularLocation>
</comment>
<dbReference type="AlphaFoldDB" id="A0A177HPD8"/>
<keyword evidence="4" id="KW-0378">Hydrolase</keyword>
<keyword evidence="6" id="KW-0472">Membrane</keyword>
<evidence type="ECO:0000313" key="9">
    <source>
        <dbReference type="Proteomes" id="UP000077381"/>
    </source>
</evidence>
<evidence type="ECO:0000256" key="5">
    <source>
        <dbReference type="ARBA" id="ARBA00022989"/>
    </source>
</evidence>
<dbReference type="SMART" id="SM00014">
    <property type="entry name" value="acidPPc"/>
    <property type="match status" value="1"/>
</dbReference>
<dbReference type="STRING" id="1716141.STSP_46330"/>
<dbReference type="InterPro" id="IPR036938">
    <property type="entry name" value="PAP2/HPO_sf"/>
</dbReference>
<dbReference type="PATRIC" id="fig|1716141.3.peg.4871"/>
<dbReference type="PANTHER" id="PTHR14969:SF62">
    <property type="entry name" value="DECAPRENYLPHOSPHORYL-5-PHOSPHORIBOSE PHOSPHATASE RV3807C-RELATED"/>
    <property type="match status" value="1"/>
</dbReference>
<comment type="caution">
    <text evidence="8">The sequence shown here is derived from an EMBL/GenBank/DDBJ whole genome shotgun (WGS) entry which is preliminary data.</text>
</comment>
<dbReference type="GO" id="GO:0016787">
    <property type="term" value="F:hydrolase activity"/>
    <property type="evidence" value="ECO:0007669"/>
    <property type="project" value="UniProtKB-KW"/>
</dbReference>
<keyword evidence="5" id="KW-1133">Transmembrane helix</keyword>
<dbReference type="OrthoDB" id="5242960at2"/>
<dbReference type="GO" id="GO:0005886">
    <property type="term" value="C:plasma membrane"/>
    <property type="evidence" value="ECO:0007669"/>
    <property type="project" value="UniProtKB-SubCell"/>
</dbReference>
<evidence type="ECO:0000259" key="7">
    <source>
        <dbReference type="PROSITE" id="PS50146"/>
    </source>
</evidence>
<keyword evidence="9" id="KW-1185">Reference proteome</keyword>
<dbReference type="InterPro" id="IPR000326">
    <property type="entry name" value="PAP2/HPO"/>
</dbReference>
<dbReference type="Gene3D" id="3.40.50.10330">
    <property type="entry name" value="Probable inorganic polyphosphate/atp-NAD kinase, domain 1"/>
    <property type="match status" value="1"/>
</dbReference>
<feature type="domain" description="DAGKc" evidence="7">
    <location>
        <begin position="213"/>
        <end position="333"/>
    </location>
</feature>
<organism evidence="8 9">
    <name type="scientific">Streptomyces jeddahensis</name>
    <dbReference type="NCBI Taxonomy" id="1716141"/>
    <lineage>
        <taxon>Bacteria</taxon>
        <taxon>Bacillati</taxon>
        <taxon>Actinomycetota</taxon>
        <taxon>Actinomycetes</taxon>
        <taxon>Kitasatosporales</taxon>
        <taxon>Streptomycetaceae</taxon>
        <taxon>Streptomyces</taxon>
    </lineage>
</organism>
<dbReference type="EC" id="2.7.1.-" evidence="8"/>
<keyword evidence="8" id="KW-0418">Kinase</keyword>
<dbReference type="PANTHER" id="PTHR14969">
    <property type="entry name" value="SPHINGOSINE-1-PHOSPHATE PHOSPHOHYDROLASE"/>
    <property type="match status" value="1"/>
</dbReference>
<dbReference type="RefSeq" id="WP_067281195.1">
    <property type="nucleotide sequence ID" value="NZ_LOHS01000096.1"/>
</dbReference>
<protein>
    <submittedName>
        <fullName evidence="8">Putative lipid kinase BmrU</fullName>
        <ecNumber evidence="8">2.7.1.-</ecNumber>
    </submittedName>
</protein>
<name>A0A177HPD8_9ACTN</name>
<dbReference type="SUPFAM" id="SSF48317">
    <property type="entry name" value="Acid phosphatase/Vanadium-dependent haloperoxidase"/>
    <property type="match status" value="1"/>
</dbReference>
<dbReference type="InterPro" id="IPR017438">
    <property type="entry name" value="ATP-NAD_kinase_N"/>
</dbReference>
<evidence type="ECO:0000256" key="2">
    <source>
        <dbReference type="ARBA" id="ARBA00022475"/>
    </source>
</evidence>
<dbReference type="PROSITE" id="PS50146">
    <property type="entry name" value="DAGK"/>
    <property type="match status" value="1"/>
</dbReference>